<proteinExistence type="predicted"/>
<feature type="domain" description="Glycosyltransferase subfamily 4-like N-terminal" evidence="2">
    <location>
        <begin position="17"/>
        <end position="206"/>
    </location>
</feature>
<gene>
    <name evidence="3" type="ORF">OM33_15985</name>
</gene>
<sequence>MKVAYLMSRYPKITETFILNEVLALADTGVEVSLFPLQREKASVVHPSALALMHKVTFTPFMSFRIALAMLKVLFTQPIEFVKTLFNVIRFNFACPNFLLGAIAFFPKAVYFSTLFKQQGITHIHAHFANHPAMVAYVIKQLSGIGYSFTAHGSDIHKRQHMLSEKFNAAKFAVMISQYNERFFYTHTGLLHNDKLQIVRCGVDTQLFTPKIHTNNDITQILCVASLREVKGHCYLIEACAQLKSQEIPFHLTLIGDGPMRGALEAQINQLNLENEVTLLGAQPQQKILESLAISDVFTLTSFQTASGNREGIPVVIMEAMACGLPVVASDVSGIPELVNNGKTGLLCETQNPKSIADKLSILCSDSETRRTMGMAGRTFVEQEFDLVKNAYKLAKLFKRYAKND</sequence>
<dbReference type="Pfam" id="PF00534">
    <property type="entry name" value="Glycos_transf_1"/>
    <property type="match status" value="1"/>
</dbReference>
<name>A0A0A7EL30_9GAMM</name>
<organism evidence="3 4">
    <name type="scientific">Pseudoalteromonas piratica</name>
    <dbReference type="NCBI Taxonomy" id="1348114"/>
    <lineage>
        <taxon>Bacteria</taxon>
        <taxon>Pseudomonadati</taxon>
        <taxon>Pseudomonadota</taxon>
        <taxon>Gammaproteobacteria</taxon>
        <taxon>Alteromonadales</taxon>
        <taxon>Pseudoalteromonadaceae</taxon>
        <taxon>Pseudoalteromonas</taxon>
    </lineage>
</organism>
<dbReference type="PANTHER" id="PTHR45947:SF15">
    <property type="entry name" value="TEICHURONIC ACID BIOSYNTHESIS GLYCOSYLTRANSFERASE TUAC-RELATED"/>
    <property type="match status" value="1"/>
</dbReference>
<dbReference type="PANTHER" id="PTHR45947">
    <property type="entry name" value="SULFOQUINOVOSYL TRANSFERASE SQD2"/>
    <property type="match status" value="1"/>
</dbReference>
<dbReference type="RefSeq" id="WP_040135018.1">
    <property type="nucleotide sequence ID" value="NZ_CP009889.1"/>
</dbReference>
<dbReference type="GO" id="GO:0016757">
    <property type="term" value="F:glycosyltransferase activity"/>
    <property type="evidence" value="ECO:0007669"/>
    <property type="project" value="InterPro"/>
</dbReference>
<dbReference type="eggNOG" id="COG0438">
    <property type="taxonomic scope" value="Bacteria"/>
</dbReference>
<accession>A0A0A7EL30</accession>
<dbReference type="HOGENOM" id="CLU_009583_14_2_6"/>
<dbReference type="Gene3D" id="3.40.50.2000">
    <property type="entry name" value="Glycogen Phosphorylase B"/>
    <property type="match status" value="2"/>
</dbReference>
<evidence type="ECO:0000313" key="3">
    <source>
        <dbReference type="EMBL" id="AIY66637.1"/>
    </source>
</evidence>
<dbReference type="EMBL" id="CP009889">
    <property type="protein sequence ID" value="AIY66637.1"/>
    <property type="molecule type" value="Genomic_DNA"/>
</dbReference>
<evidence type="ECO:0000313" key="4">
    <source>
        <dbReference type="Proteomes" id="UP000030341"/>
    </source>
</evidence>
<dbReference type="Proteomes" id="UP000030341">
    <property type="component" value="Chromosome 2"/>
</dbReference>
<dbReference type="AlphaFoldDB" id="A0A0A7EL30"/>
<evidence type="ECO:0000259" key="1">
    <source>
        <dbReference type="Pfam" id="PF00534"/>
    </source>
</evidence>
<evidence type="ECO:0008006" key="5">
    <source>
        <dbReference type="Google" id="ProtNLM"/>
    </source>
</evidence>
<dbReference type="KEGG" id="pseo:OM33_15985"/>
<feature type="domain" description="Glycosyl transferase family 1" evidence="1">
    <location>
        <begin position="213"/>
        <end position="378"/>
    </location>
</feature>
<dbReference type="SUPFAM" id="SSF53756">
    <property type="entry name" value="UDP-Glycosyltransferase/glycogen phosphorylase"/>
    <property type="match status" value="1"/>
</dbReference>
<keyword evidence="4" id="KW-1185">Reference proteome</keyword>
<dbReference type="OrthoDB" id="4611853at2"/>
<dbReference type="InterPro" id="IPR001296">
    <property type="entry name" value="Glyco_trans_1"/>
</dbReference>
<dbReference type="InterPro" id="IPR028098">
    <property type="entry name" value="Glyco_trans_4-like_N"/>
</dbReference>
<dbReference type="InterPro" id="IPR050194">
    <property type="entry name" value="Glycosyltransferase_grp1"/>
</dbReference>
<dbReference type="Pfam" id="PF13439">
    <property type="entry name" value="Glyco_transf_4"/>
    <property type="match status" value="1"/>
</dbReference>
<evidence type="ECO:0000259" key="2">
    <source>
        <dbReference type="Pfam" id="PF13439"/>
    </source>
</evidence>
<protein>
    <recommendedName>
        <fullName evidence="5">Glycosyl transferase family 1 domain-containing protein</fullName>
    </recommendedName>
</protein>
<reference evidence="3 4" key="1">
    <citation type="submission" date="2014-11" db="EMBL/GenBank/DDBJ databases">
        <title>Complete Genome Sequence of Pseudoalteromonas sp. Strain OCN003 Isolated from Kaneohe Bay, Oahu, Hawaii.</title>
        <authorList>
            <person name="Beurmann S."/>
            <person name="Videau P."/>
            <person name="Ushijima B."/>
            <person name="Smith A.M."/>
            <person name="Aeby G.S."/>
            <person name="Callahan S.M."/>
            <person name="Belcaid M."/>
        </authorList>
    </citation>
    <scope>NUCLEOTIDE SEQUENCE [LARGE SCALE GENOMIC DNA]</scope>
    <source>
        <strain evidence="3 4">OCN003</strain>
    </source>
</reference>
<dbReference type="STRING" id="1348114.OM33_15985"/>